<organism evidence="1 2">
    <name type="scientific">Sclerotinia nivalis</name>
    <dbReference type="NCBI Taxonomy" id="352851"/>
    <lineage>
        <taxon>Eukaryota</taxon>
        <taxon>Fungi</taxon>
        <taxon>Dikarya</taxon>
        <taxon>Ascomycota</taxon>
        <taxon>Pezizomycotina</taxon>
        <taxon>Leotiomycetes</taxon>
        <taxon>Helotiales</taxon>
        <taxon>Sclerotiniaceae</taxon>
        <taxon>Sclerotinia</taxon>
    </lineage>
</organism>
<gene>
    <name evidence="1" type="ORF">OCU04_000674</name>
</gene>
<dbReference type="OrthoDB" id="3553160at2759"/>
<name>A0A9X0DQI0_9HELO</name>
<dbReference type="AlphaFoldDB" id="A0A9X0DQI0"/>
<reference evidence="1" key="1">
    <citation type="submission" date="2022-11" db="EMBL/GenBank/DDBJ databases">
        <title>Genome Resource of Sclerotinia nivalis Strain SnTB1, a Plant Pathogen Isolated from American Ginseng.</title>
        <authorList>
            <person name="Fan S."/>
        </authorList>
    </citation>
    <scope>NUCLEOTIDE SEQUENCE</scope>
    <source>
        <strain evidence="1">SnTB1</strain>
    </source>
</reference>
<proteinExistence type="predicted"/>
<dbReference type="Proteomes" id="UP001152300">
    <property type="component" value="Unassembled WGS sequence"/>
</dbReference>
<protein>
    <submittedName>
        <fullName evidence="1">Uncharacterized protein</fullName>
    </submittedName>
</protein>
<keyword evidence="2" id="KW-1185">Reference proteome</keyword>
<comment type="caution">
    <text evidence="1">The sequence shown here is derived from an EMBL/GenBank/DDBJ whole genome shotgun (WGS) entry which is preliminary data.</text>
</comment>
<evidence type="ECO:0000313" key="1">
    <source>
        <dbReference type="EMBL" id="KAJ8070292.1"/>
    </source>
</evidence>
<accession>A0A9X0DQI0</accession>
<evidence type="ECO:0000313" key="2">
    <source>
        <dbReference type="Proteomes" id="UP001152300"/>
    </source>
</evidence>
<sequence length="189" mass="21344">MSAEVTGEDGWDPNAALTSWEDKGSVNIPIFKWWWGMDGGVARIIEDELDMYKHHTRQHLHGDESKGWLPTAYYSIAKQLASQDPVHYAIYAALRPDHWTSLLSYPYYAKYSEFDARNPTTGGFEHIDQDVEKLLSGESGLNSQVQEGSISFDDESSKNCTKIAPGFINLECLKNGGRSYLSITERMDQ</sequence>
<dbReference type="EMBL" id="JAPEIS010000001">
    <property type="protein sequence ID" value="KAJ8070292.1"/>
    <property type="molecule type" value="Genomic_DNA"/>
</dbReference>